<keyword evidence="5" id="KW-0808">Transferase</keyword>
<dbReference type="PROSITE" id="PS00092">
    <property type="entry name" value="N6_MTASE"/>
    <property type="match status" value="1"/>
</dbReference>
<feature type="region of interest" description="Disordered" evidence="4">
    <location>
        <begin position="285"/>
        <end position="349"/>
    </location>
</feature>
<dbReference type="GO" id="GO:0032259">
    <property type="term" value="P:methylation"/>
    <property type="evidence" value="ECO:0007669"/>
    <property type="project" value="UniProtKB-KW"/>
</dbReference>
<dbReference type="PROSITE" id="PS51592">
    <property type="entry name" value="SAM_MTA70L_2"/>
    <property type="match status" value="1"/>
</dbReference>
<feature type="region of interest" description="Disordered" evidence="4">
    <location>
        <begin position="364"/>
        <end position="419"/>
    </location>
</feature>
<dbReference type="InterPro" id="IPR029063">
    <property type="entry name" value="SAM-dependent_MTases_sf"/>
</dbReference>
<comment type="similarity">
    <text evidence="3">Belongs to the MT-A70-like family.</text>
</comment>
<keyword evidence="5" id="KW-0489">Methyltransferase</keyword>
<evidence type="ECO:0000256" key="3">
    <source>
        <dbReference type="PROSITE-ProRule" id="PRU00489"/>
    </source>
</evidence>
<name>A0A9W8APE0_9FUNG</name>
<dbReference type="GO" id="GO:0036396">
    <property type="term" value="C:RNA N6-methyladenosine methyltransferase complex"/>
    <property type="evidence" value="ECO:0007669"/>
    <property type="project" value="UniProtKB-ARBA"/>
</dbReference>
<feature type="compositionally biased region" description="Polar residues" evidence="4">
    <location>
        <begin position="377"/>
        <end position="396"/>
    </location>
</feature>
<comment type="caution">
    <text evidence="5">The sequence shown here is derived from an EMBL/GenBank/DDBJ whole genome shotgun (WGS) entry which is preliminary data.</text>
</comment>
<dbReference type="EMBL" id="JANBPY010001610">
    <property type="protein sequence ID" value="KAJ1959353.1"/>
    <property type="molecule type" value="Genomic_DNA"/>
</dbReference>
<gene>
    <name evidence="5" type="primary">METTL14</name>
    <name evidence="5" type="ORF">IWQ62_004648</name>
</gene>
<dbReference type="Proteomes" id="UP001150925">
    <property type="component" value="Unassembled WGS sequence"/>
</dbReference>
<feature type="compositionally biased region" description="Low complexity" evidence="4">
    <location>
        <begin position="580"/>
        <end position="591"/>
    </location>
</feature>
<evidence type="ECO:0000256" key="1">
    <source>
        <dbReference type="ARBA" id="ARBA00004123"/>
    </source>
</evidence>
<dbReference type="PROSITE" id="PS51143">
    <property type="entry name" value="MT_A70"/>
    <property type="match status" value="1"/>
</dbReference>
<evidence type="ECO:0000313" key="5">
    <source>
        <dbReference type="EMBL" id="KAJ1959353.1"/>
    </source>
</evidence>
<evidence type="ECO:0000313" key="6">
    <source>
        <dbReference type="Proteomes" id="UP001150925"/>
    </source>
</evidence>
<dbReference type="GO" id="GO:0016422">
    <property type="term" value="F:mRNA (2'-O-methyladenosine-N6-)-methyltransferase activity"/>
    <property type="evidence" value="ECO:0007669"/>
    <property type="project" value="UniProtKB-EC"/>
</dbReference>
<keyword evidence="6" id="KW-1185">Reference proteome</keyword>
<accession>A0A9W8APE0</accession>
<proteinExistence type="inferred from homology"/>
<feature type="compositionally biased region" description="Polar residues" evidence="4">
    <location>
        <begin position="406"/>
        <end position="419"/>
    </location>
</feature>
<dbReference type="InterPro" id="IPR045123">
    <property type="entry name" value="METTL14-like"/>
</dbReference>
<dbReference type="EC" id="2.1.1.62" evidence="5"/>
<organism evidence="5 6">
    <name type="scientific">Dispira parvispora</name>
    <dbReference type="NCBI Taxonomy" id="1520584"/>
    <lineage>
        <taxon>Eukaryota</taxon>
        <taxon>Fungi</taxon>
        <taxon>Fungi incertae sedis</taxon>
        <taxon>Zoopagomycota</taxon>
        <taxon>Kickxellomycotina</taxon>
        <taxon>Dimargaritomycetes</taxon>
        <taxon>Dimargaritales</taxon>
        <taxon>Dimargaritaceae</taxon>
        <taxon>Dispira</taxon>
    </lineage>
</organism>
<reference evidence="5" key="1">
    <citation type="submission" date="2022-07" db="EMBL/GenBank/DDBJ databases">
        <title>Phylogenomic reconstructions and comparative analyses of Kickxellomycotina fungi.</title>
        <authorList>
            <person name="Reynolds N.K."/>
            <person name="Stajich J.E."/>
            <person name="Barry K."/>
            <person name="Grigoriev I.V."/>
            <person name="Crous P."/>
            <person name="Smith M.E."/>
        </authorList>
    </citation>
    <scope>NUCLEOTIDE SEQUENCE</scope>
    <source>
        <strain evidence="5">RSA 1196</strain>
    </source>
</reference>
<feature type="region of interest" description="Disordered" evidence="4">
    <location>
        <begin position="547"/>
        <end position="603"/>
    </location>
</feature>
<dbReference type="InterPro" id="IPR002052">
    <property type="entry name" value="DNA_methylase_N6_adenine_CS"/>
</dbReference>
<dbReference type="GO" id="GO:0005634">
    <property type="term" value="C:nucleus"/>
    <property type="evidence" value="ECO:0007669"/>
    <property type="project" value="UniProtKB-SubCell"/>
</dbReference>
<dbReference type="OrthoDB" id="14833at2759"/>
<evidence type="ECO:0000256" key="2">
    <source>
        <dbReference type="ARBA" id="ARBA00023242"/>
    </source>
</evidence>
<dbReference type="GO" id="GO:0003729">
    <property type="term" value="F:mRNA binding"/>
    <property type="evidence" value="ECO:0007669"/>
    <property type="project" value="TreeGrafter"/>
</dbReference>
<dbReference type="PANTHER" id="PTHR13107">
    <property type="entry name" value="N6-ADENOSINE-METHYLTRANSFERASE NON-CATALYTIC SUBUNIT"/>
    <property type="match status" value="1"/>
</dbReference>
<dbReference type="SUPFAM" id="SSF53335">
    <property type="entry name" value="S-adenosyl-L-methionine-dependent methyltransferases"/>
    <property type="match status" value="1"/>
</dbReference>
<sequence length="603" mass="66298">MDNLYNDYAQHFVDTGARPQNFITDGDWQERFQEYPKLQTLVRRKDEWVRQHASAPMALKADLKTFDLTTLGRHFFDVIVLDPPWLEYSQRAPNHVQPKCGGDPYWTMEQIAKLPIPDIAASPSFIFLWVGDSRGLDEGRQLLVKWGYRRCEDIVWIKTNKRSNSSEGDATTLRSPRAVLQQTKEHCLMGIRGTARRSTDSHFIHCNIDTDVIVAEEPPVGSTAKPEELLHIIEHFCLGQRRLYLFGEDNNIRPGWVTVGLGLSESNFDAKQYRSAFQLPAGHLLPPDATIDALRPKSPPPRDKPPSRAAGNGRALHRTFPHRGPGDSTGMGGYQRPMAAMGRGHTPASRSFPSYRPHYHQYPQHHHYHHQNARPGMTNSQFRPTVHQPVSHSFAPNPSHGLHPSYPTSHHQSASNSTDYAGYPVRHSGMGGGGPGASTVHPHFMGPSTSFGHFSSNTSMNRNIGYGGMPMTGVVGPGSYSSGMGTQTLAPVLNHAAYPPAMMSPYVGYSNQPIPGPRSGRWIDNGGGGPPTGYHYGTAVAFPYGPPLGAPETAGGEQHLGQPSPGFHTYPEAVGAATNPSYSYHPQSPHPMQQASNPRPPPT</sequence>
<dbReference type="AlphaFoldDB" id="A0A9W8APE0"/>
<keyword evidence="2" id="KW-0539">Nucleus</keyword>
<dbReference type="Pfam" id="PF05063">
    <property type="entry name" value="MT-A70"/>
    <property type="match status" value="1"/>
</dbReference>
<evidence type="ECO:0000256" key="4">
    <source>
        <dbReference type="SAM" id="MobiDB-lite"/>
    </source>
</evidence>
<comment type="subcellular location">
    <subcellularLocation>
        <location evidence="1">Nucleus</location>
    </subcellularLocation>
</comment>
<dbReference type="InterPro" id="IPR007757">
    <property type="entry name" value="MT-A70-like"/>
</dbReference>
<protein>
    <submittedName>
        <fullName evidence="5">N6-adenosine-methyltransferase subunit mettl14</fullName>
        <ecNumber evidence="5">2.1.1.62</ecNumber>
    </submittedName>
</protein>
<dbReference type="PANTHER" id="PTHR13107:SF0">
    <property type="entry name" value="N6-ADENOSINE-METHYLTRANSFERASE NON-CATALYTIC SUBUNIT"/>
    <property type="match status" value="1"/>
</dbReference>